<keyword evidence="11" id="KW-1185">Reference proteome</keyword>
<evidence type="ECO:0000259" key="8">
    <source>
        <dbReference type="PROSITE" id="PS51194"/>
    </source>
</evidence>
<evidence type="ECO:0000313" key="11">
    <source>
        <dbReference type="Proteomes" id="UP000185944"/>
    </source>
</evidence>
<dbReference type="InterPro" id="IPR014014">
    <property type="entry name" value="RNA_helicase_DEAD_Q_motif"/>
</dbReference>
<name>A0A177EH07_9MICR</name>
<dbReference type="RefSeq" id="XP_067544976.1">
    <property type="nucleotide sequence ID" value="XM_067689086.1"/>
</dbReference>
<dbReference type="InterPro" id="IPR014001">
    <property type="entry name" value="Helicase_ATP-bd"/>
</dbReference>
<dbReference type="PROSITE" id="PS51192">
    <property type="entry name" value="HELICASE_ATP_BIND_1"/>
    <property type="match status" value="1"/>
</dbReference>
<feature type="short sequence motif" description="Q motif" evidence="5">
    <location>
        <begin position="134"/>
        <end position="162"/>
    </location>
</feature>
<dbReference type="Pfam" id="PF00270">
    <property type="entry name" value="DEAD"/>
    <property type="match status" value="1"/>
</dbReference>
<evidence type="ECO:0000313" key="10">
    <source>
        <dbReference type="EMBL" id="OAG31255.1"/>
    </source>
</evidence>
<dbReference type="GO" id="GO:0003676">
    <property type="term" value="F:nucleic acid binding"/>
    <property type="evidence" value="ECO:0007669"/>
    <property type="project" value="InterPro"/>
</dbReference>
<evidence type="ECO:0000256" key="2">
    <source>
        <dbReference type="ARBA" id="ARBA00022801"/>
    </source>
</evidence>
<keyword evidence="1" id="KW-0547">Nucleotide-binding</keyword>
<dbReference type="SMART" id="SM00487">
    <property type="entry name" value="DEXDc"/>
    <property type="match status" value="1"/>
</dbReference>
<evidence type="ECO:0000259" key="7">
    <source>
        <dbReference type="PROSITE" id="PS51192"/>
    </source>
</evidence>
<feature type="region of interest" description="Disordered" evidence="6">
    <location>
        <begin position="1"/>
        <end position="62"/>
    </location>
</feature>
<dbReference type="VEuPathDB" id="MicrosporidiaDB:NEDG_01668"/>
<evidence type="ECO:0000256" key="5">
    <source>
        <dbReference type="PROSITE-ProRule" id="PRU00552"/>
    </source>
</evidence>
<feature type="domain" description="Helicase C-terminal" evidence="8">
    <location>
        <begin position="346"/>
        <end position="510"/>
    </location>
</feature>
<keyword evidence="2" id="KW-0378">Hydrolase</keyword>
<dbReference type="STRING" id="1805483.A0A177EH07"/>
<evidence type="ECO:0000256" key="3">
    <source>
        <dbReference type="ARBA" id="ARBA00022806"/>
    </source>
</evidence>
<dbReference type="SMART" id="SM00490">
    <property type="entry name" value="HELICc"/>
    <property type="match status" value="1"/>
</dbReference>
<dbReference type="InterPro" id="IPR027417">
    <property type="entry name" value="P-loop_NTPase"/>
</dbReference>
<feature type="region of interest" description="Disordered" evidence="6">
    <location>
        <begin position="83"/>
        <end position="108"/>
    </location>
</feature>
<dbReference type="OrthoDB" id="10265785at2759"/>
<dbReference type="GeneID" id="93648018"/>
<dbReference type="Proteomes" id="UP000185944">
    <property type="component" value="Unassembled WGS sequence"/>
</dbReference>
<feature type="domain" description="Helicase ATP-binding" evidence="7">
    <location>
        <begin position="165"/>
        <end position="336"/>
    </location>
</feature>
<dbReference type="InterPro" id="IPR011545">
    <property type="entry name" value="DEAD/DEAH_box_helicase_dom"/>
</dbReference>
<feature type="compositionally biased region" description="Basic and acidic residues" evidence="6">
    <location>
        <begin position="1"/>
        <end position="20"/>
    </location>
</feature>
<proteinExistence type="predicted"/>
<dbReference type="GO" id="GO:0005524">
    <property type="term" value="F:ATP binding"/>
    <property type="evidence" value="ECO:0007669"/>
    <property type="project" value="UniProtKB-KW"/>
</dbReference>
<dbReference type="Pfam" id="PF00271">
    <property type="entry name" value="Helicase_C"/>
    <property type="match status" value="1"/>
</dbReference>
<organism evidence="10 11">
    <name type="scientific">Nematocida displodere</name>
    <dbReference type="NCBI Taxonomy" id="1805483"/>
    <lineage>
        <taxon>Eukaryota</taxon>
        <taxon>Fungi</taxon>
        <taxon>Fungi incertae sedis</taxon>
        <taxon>Microsporidia</taxon>
        <taxon>Nematocida</taxon>
    </lineage>
</organism>
<accession>A0A177EH07</accession>
<evidence type="ECO:0000259" key="9">
    <source>
        <dbReference type="PROSITE" id="PS51195"/>
    </source>
</evidence>
<feature type="domain" description="DEAD-box RNA helicase Q" evidence="9">
    <location>
        <begin position="134"/>
        <end position="162"/>
    </location>
</feature>
<dbReference type="Gene3D" id="3.40.50.300">
    <property type="entry name" value="P-loop containing nucleotide triphosphate hydrolases"/>
    <property type="match status" value="2"/>
</dbReference>
<dbReference type="PANTHER" id="PTHR47960">
    <property type="entry name" value="DEAD-BOX ATP-DEPENDENT RNA HELICASE 50"/>
    <property type="match status" value="1"/>
</dbReference>
<evidence type="ECO:0000256" key="6">
    <source>
        <dbReference type="SAM" id="MobiDB-lite"/>
    </source>
</evidence>
<dbReference type="EMBL" id="LTDL01000021">
    <property type="protein sequence ID" value="OAG31255.1"/>
    <property type="molecule type" value="Genomic_DNA"/>
</dbReference>
<dbReference type="GO" id="GO:0016787">
    <property type="term" value="F:hydrolase activity"/>
    <property type="evidence" value="ECO:0007669"/>
    <property type="project" value="UniProtKB-KW"/>
</dbReference>
<gene>
    <name evidence="10" type="ORF">NEDG_01668</name>
</gene>
<dbReference type="SUPFAM" id="SSF52540">
    <property type="entry name" value="P-loop containing nucleoside triphosphate hydrolases"/>
    <property type="match status" value="1"/>
</dbReference>
<dbReference type="PROSITE" id="PS51194">
    <property type="entry name" value="HELICASE_CTER"/>
    <property type="match status" value="1"/>
</dbReference>
<evidence type="ECO:0000256" key="1">
    <source>
        <dbReference type="ARBA" id="ARBA00022741"/>
    </source>
</evidence>
<feature type="compositionally biased region" description="Low complexity" evidence="6">
    <location>
        <begin position="83"/>
        <end position="100"/>
    </location>
</feature>
<dbReference type="InterPro" id="IPR001650">
    <property type="entry name" value="Helicase_C-like"/>
</dbReference>
<reference evidence="10 11" key="1">
    <citation type="submission" date="2016-02" db="EMBL/GenBank/DDBJ databases">
        <title>Discovery of a natural microsporidian pathogen with a broad tissue tropism in Caenorhabditis elegans.</title>
        <authorList>
            <person name="Luallen R.J."/>
            <person name="Reinke A.W."/>
            <person name="Tong L."/>
            <person name="Botts M.R."/>
            <person name="Felix M.-A."/>
            <person name="Troemel E.R."/>
        </authorList>
    </citation>
    <scope>NUCLEOTIDE SEQUENCE [LARGE SCALE GENOMIC DNA]</scope>
    <source>
        <strain evidence="10 11">JUm2807</strain>
    </source>
</reference>
<comment type="caution">
    <text evidence="10">The sequence shown here is derived from an EMBL/GenBank/DDBJ whole genome shotgun (WGS) entry which is preliminary data.</text>
</comment>
<feature type="compositionally biased region" description="Basic and acidic residues" evidence="6">
    <location>
        <begin position="41"/>
        <end position="62"/>
    </location>
</feature>
<dbReference type="CDD" id="cd18787">
    <property type="entry name" value="SF2_C_DEAD"/>
    <property type="match status" value="1"/>
</dbReference>
<keyword evidence="3 10" id="KW-0347">Helicase</keyword>
<protein>
    <submittedName>
        <fullName evidence="10">ATP-dependent RNA helicase DDX6/DHH1</fullName>
    </submittedName>
</protein>
<sequence length="512" mass="57633">MKYAEEVHKEILSKAKEAPENKTNTPPRNKPAPLSKKHHPEKVQEKETIPTQPLEEKEKGPALDHFHKKIELLIDRMERLDTSTTTLSSGKKSSGQLDLSTTKKLPSPQCVERKPIKVSDLDLSADVLPTDKKVTWESFNLKKEILMGLENKGFKWPSPVQAAAIPHSLGGQDIVARAKNGTGKAGAFIIPLLNKINRFRPQIQALILVPTRELVLQTVKVCKEIGLHLRLKMLPLYGGVSPKDDIIRLKEGGTHIIVGTPGRVLDFIEQKIISLKHCKYLICDEADKLLGTGFKEVLYSITEKLPPQRQIEMFSATFPCMVQDYVGKYMDDPVKINLMSELTLRGVKQYYAYVKKTDKLHCLKTLLSNLDVNQCFIFCNAITTVERLAKRIADLGFTTYFIHSKMKQEDRNMVFHNFSTKGQCKILVATDLVTRGIDVPSVNVVINFDLPRSTESYLHRIGRSGRFGTKGVAINMVTPEDAEKLREIEEELDVELIPFSQVLHPTAALPNP</sequence>
<dbReference type="GO" id="GO:0003724">
    <property type="term" value="F:RNA helicase activity"/>
    <property type="evidence" value="ECO:0007669"/>
    <property type="project" value="InterPro"/>
</dbReference>
<dbReference type="PROSITE" id="PS51195">
    <property type="entry name" value="Q_MOTIF"/>
    <property type="match status" value="1"/>
</dbReference>
<dbReference type="AlphaFoldDB" id="A0A177EH07"/>
<keyword evidence="4" id="KW-0067">ATP-binding</keyword>
<evidence type="ECO:0000256" key="4">
    <source>
        <dbReference type="ARBA" id="ARBA00022840"/>
    </source>
</evidence>